<name>A0A7S2K9G3_9STRA</name>
<dbReference type="SMART" id="SM00368">
    <property type="entry name" value="LRR_RI"/>
    <property type="match status" value="6"/>
</dbReference>
<reference evidence="4" key="1">
    <citation type="submission" date="2021-01" db="EMBL/GenBank/DDBJ databases">
        <authorList>
            <person name="Corre E."/>
            <person name="Pelletier E."/>
            <person name="Niang G."/>
            <person name="Scheremetjew M."/>
            <person name="Finn R."/>
            <person name="Kale V."/>
            <person name="Holt S."/>
            <person name="Cochrane G."/>
            <person name="Meng A."/>
            <person name="Brown T."/>
            <person name="Cohen L."/>
        </authorList>
    </citation>
    <scope>NUCLEOTIDE SEQUENCE</scope>
    <source>
        <strain evidence="4">B650</strain>
    </source>
</reference>
<accession>A0A7S2K9G3</accession>
<dbReference type="InterPro" id="IPR027038">
    <property type="entry name" value="RanGap"/>
</dbReference>
<dbReference type="PANTHER" id="PTHR24113">
    <property type="entry name" value="RAN GTPASE-ACTIVATING PROTEIN 1"/>
    <property type="match status" value="1"/>
</dbReference>
<sequence>MEVGPIPSISVSDDISGFKIKPLSEMCVNVVVRNFGEKPFDPTTVVNARVAKSITHQIQSLNQIDPLVAAKYIRGGCYWERACADLGLSCKRGKTATRIYFENYLTKEIEHYNETKDDAEAFLKMVEIIQNQIFTLKFSRFPESSLKIDSICNILSNITTMDFQFGGISCLSEISLSTVSDLSACINLSDCLTSLIIRNNKLHCGHIETILEGLNKLPTLTHIDLGFNKVKCKGAAVLADKLLSPTDAVLVSLNLRNNMIDENGCKALGKSLRSNTSLMNLDIRFNSFGDSGGADLISCFRGNSTLTDFNISSNSLSHRSVESFCGVFEAGLNCLTRVDLSSNNLSKEDIDRLAMSVKSSVTLLSIDLRMNPCSDGESLNQFLPTLRQNEQARRGK</sequence>
<dbReference type="GO" id="GO:0005829">
    <property type="term" value="C:cytosol"/>
    <property type="evidence" value="ECO:0007669"/>
    <property type="project" value="TreeGrafter"/>
</dbReference>
<organism evidence="4">
    <name type="scientific">Leptocylindrus danicus</name>
    <dbReference type="NCBI Taxonomy" id="163516"/>
    <lineage>
        <taxon>Eukaryota</taxon>
        <taxon>Sar</taxon>
        <taxon>Stramenopiles</taxon>
        <taxon>Ochrophyta</taxon>
        <taxon>Bacillariophyta</taxon>
        <taxon>Coscinodiscophyceae</taxon>
        <taxon>Chaetocerotophycidae</taxon>
        <taxon>Leptocylindrales</taxon>
        <taxon>Leptocylindraceae</taxon>
        <taxon>Leptocylindrus</taxon>
    </lineage>
</organism>
<dbReference type="GO" id="GO:0005634">
    <property type="term" value="C:nucleus"/>
    <property type="evidence" value="ECO:0007669"/>
    <property type="project" value="TreeGrafter"/>
</dbReference>
<evidence type="ECO:0000313" key="4">
    <source>
        <dbReference type="EMBL" id="CAD9570241.1"/>
    </source>
</evidence>
<dbReference type="Gene3D" id="3.80.10.10">
    <property type="entry name" value="Ribonuclease Inhibitor"/>
    <property type="match status" value="2"/>
</dbReference>
<dbReference type="AlphaFoldDB" id="A0A7S2K9G3"/>
<protein>
    <submittedName>
        <fullName evidence="4">Uncharacterized protein</fullName>
    </submittedName>
</protein>
<dbReference type="GO" id="GO:0005096">
    <property type="term" value="F:GTPase activator activity"/>
    <property type="evidence" value="ECO:0007669"/>
    <property type="project" value="UniProtKB-KW"/>
</dbReference>
<dbReference type="InterPro" id="IPR032675">
    <property type="entry name" value="LRR_dom_sf"/>
</dbReference>
<evidence type="ECO:0000256" key="1">
    <source>
        <dbReference type="ARBA" id="ARBA00022468"/>
    </source>
</evidence>
<evidence type="ECO:0000256" key="3">
    <source>
        <dbReference type="ARBA" id="ARBA00022737"/>
    </source>
</evidence>
<dbReference type="EMBL" id="HBGY01011261">
    <property type="protein sequence ID" value="CAD9570241.1"/>
    <property type="molecule type" value="Transcribed_RNA"/>
</dbReference>
<dbReference type="PANTHER" id="PTHR24113:SF12">
    <property type="entry name" value="RAN GTPASE-ACTIVATING PROTEIN 1"/>
    <property type="match status" value="1"/>
</dbReference>
<dbReference type="SUPFAM" id="SSF52047">
    <property type="entry name" value="RNI-like"/>
    <property type="match status" value="1"/>
</dbReference>
<evidence type="ECO:0000256" key="2">
    <source>
        <dbReference type="ARBA" id="ARBA00022614"/>
    </source>
</evidence>
<gene>
    <name evidence="4" type="ORF">LDAN0321_LOCUS7143</name>
</gene>
<dbReference type="Pfam" id="PF13516">
    <property type="entry name" value="LRR_6"/>
    <property type="match status" value="3"/>
</dbReference>
<dbReference type="InterPro" id="IPR001611">
    <property type="entry name" value="Leu-rich_rpt"/>
</dbReference>
<proteinExistence type="predicted"/>
<keyword evidence="3" id="KW-0677">Repeat</keyword>
<keyword evidence="2" id="KW-0433">Leucine-rich repeat</keyword>
<keyword evidence="1" id="KW-0343">GTPase activation</keyword>
<dbReference type="GO" id="GO:0048471">
    <property type="term" value="C:perinuclear region of cytoplasm"/>
    <property type="evidence" value="ECO:0007669"/>
    <property type="project" value="TreeGrafter"/>
</dbReference>
<dbReference type="GO" id="GO:0031267">
    <property type="term" value="F:small GTPase binding"/>
    <property type="evidence" value="ECO:0007669"/>
    <property type="project" value="TreeGrafter"/>
</dbReference>
<dbReference type="GO" id="GO:0006913">
    <property type="term" value="P:nucleocytoplasmic transport"/>
    <property type="evidence" value="ECO:0007669"/>
    <property type="project" value="TreeGrafter"/>
</dbReference>